<sequence length="77" mass="8535">MDSGAGRSISFYNVNDDSGNYEVDLTLKLGLPNEDNNQSHLRQQVDRNPTTSDLSNLNFSGPYSTTAAAHHQFYVMP</sequence>
<dbReference type="AlphaFoldDB" id="B9SQ60"/>
<evidence type="ECO:0000313" key="2">
    <source>
        <dbReference type="Proteomes" id="UP000008311"/>
    </source>
</evidence>
<dbReference type="Proteomes" id="UP000008311">
    <property type="component" value="Unassembled WGS sequence"/>
</dbReference>
<evidence type="ECO:0000313" key="1">
    <source>
        <dbReference type="EMBL" id="EEF34259.1"/>
    </source>
</evidence>
<name>B9SQ60_RICCO</name>
<reference evidence="2" key="1">
    <citation type="journal article" date="2010" name="Nat. Biotechnol.">
        <title>Draft genome sequence of the oilseed species Ricinus communis.</title>
        <authorList>
            <person name="Chan A.P."/>
            <person name="Crabtree J."/>
            <person name="Zhao Q."/>
            <person name="Lorenzi H."/>
            <person name="Orvis J."/>
            <person name="Puiu D."/>
            <person name="Melake-Berhan A."/>
            <person name="Jones K.M."/>
            <person name="Redman J."/>
            <person name="Chen G."/>
            <person name="Cahoon E.B."/>
            <person name="Gedil M."/>
            <person name="Stanke M."/>
            <person name="Haas B.J."/>
            <person name="Wortman J.R."/>
            <person name="Fraser-Liggett C.M."/>
            <person name="Ravel J."/>
            <person name="Rabinowicz P.D."/>
        </authorList>
    </citation>
    <scope>NUCLEOTIDE SEQUENCE [LARGE SCALE GENOMIC DNA]</scope>
    <source>
        <strain evidence="2">cv. Hale</strain>
    </source>
</reference>
<organism evidence="1 2">
    <name type="scientific">Ricinus communis</name>
    <name type="common">Castor bean</name>
    <dbReference type="NCBI Taxonomy" id="3988"/>
    <lineage>
        <taxon>Eukaryota</taxon>
        <taxon>Viridiplantae</taxon>
        <taxon>Streptophyta</taxon>
        <taxon>Embryophyta</taxon>
        <taxon>Tracheophyta</taxon>
        <taxon>Spermatophyta</taxon>
        <taxon>Magnoliopsida</taxon>
        <taxon>eudicotyledons</taxon>
        <taxon>Gunneridae</taxon>
        <taxon>Pentapetalae</taxon>
        <taxon>rosids</taxon>
        <taxon>fabids</taxon>
        <taxon>Malpighiales</taxon>
        <taxon>Euphorbiaceae</taxon>
        <taxon>Acalyphoideae</taxon>
        <taxon>Acalypheae</taxon>
        <taxon>Ricinus</taxon>
    </lineage>
</organism>
<accession>B9SQ60</accession>
<protein>
    <submittedName>
        <fullName evidence="1">Uncharacterized protein</fullName>
    </submittedName>
</protein>
<gene>
    <name evidence="1" type="ORF">RCOM_0147040</name>
</gene>
<dbReference type="EMBL" id="EQ974077">
    <property type="protein sequence ID" value="EEF34259.1"/>
    <property type="molecule type" value="Genomic_DNA"/>
</dbReference>
<keyword evidence="2" id="KW-1185">Reference proteome</keyword>
<proteinExistence type="predicted"/>
<dbReference type="InParanoid" id="B9SQ60"/>